<keyword evidence="2" id="KW-1185">Reference proteome</keyword>
<gene>
    <name evidence="1" type="ORF">CDV36_011530</name>
</gene>
<organism evidence="1 2">
    <name type="scientific">Fusarium kuroshium</name>
    <dbReference type="NCBI Taxonomy" id="2010991"/>
    <lineage>
        <taxon>Eukaryota</taxon>
        <taxon>Fungi</taxon>
        <taxon>Dikarya</taxon>
        <taxon>Ascomycota</taxon>
        <taxon>Pezizomycotina</taxon>
        <taxon>Sordariomycetes</taxon>
        <taxon>Hypocreomycetidae</taxon>
        <taxon>Hypocreales</taxon>
        <taxon>Nectriaceae</taxon>
        <taxon>Fusarium</taxon>
        <taxon>Fusarium solani species complex</taxon>
    </lineage>
</organism>
<evidence type="ECO:0000313" key="2">
    <source>
        <dbReference type="Proteomes" id="UP000277212"/>
    </source>
</evidence>
<proteinExistence type="predicted"/>
<name>A0A3M2RUB1_9HYPO</name>
<dbReference type="Proteomes" id="UP000277212">
    <property type="component" value="Unassembled WGS sequence"/>
</dbReference>
<protein>
    <submittedName>
        <fullName evidence="1">Uncharacterized protein</fullName>
    </submittedName>
</protein>
<dbReference type="OrthoDB" id="5103757at2759"/>
<accession>A0A3M2RUB1</accession>
<dbReference type="EMBL" id="NKUJ01000267">
    <property type="protein sequence ID" value="RMJ08854.1"/>
    <property type="molecule type" value="Genomic_DNA"/>
</dbReference>
<evidence type="ECO:0000313" key="1">
    <source>
        <dbReference type="EMBL" id="RMJ08854.1"/>
    </source>
</evidence>
<sequence length="163" mass="18145">MASAPTQLLLRRLLKSGGPSTAHGRSAMRLEPPSVNDRIEEMNTQLRALEVQLGHKGQDPKAAVQDLEYHKMYRRLARPQPGFGKRAFPSVNGAFRRQNCHTNAVLPTELGCSFQATVTQNLMCCQRATYGDILAAEPHWIDTSIIGLDVSYDTSPSLRVWLE</sequence>
<comment type="caution">
    <text evidence="1">The sequence shown here is derived from an EMBL/GenBank/DDBJ whole genome shotgun (WGS) entry which is preliminary data.</text>
</comment>
<dbReference type="AlphaFoldDB" id="A0A3M2RUB1"/>
<reference evidence="1 2" key="1">
    <citation type="submission" date="2017-06" db="EMBL/GenBank/DDBJ databases">
        <title>Comparative genomic analysis of Ambrosia Fusariam Clade fungi.</title>
        <authorList>
            <person name="Stajich J.E."/>
            <person name="Carrillo J."/>
            <person name="Kijimoto T."/>
            <person name="Eskalen A."/>
            <person name="O'Donnell K."/>
            <person name="Kasson M."/>
        </authorList>
    </citation>
    <scope>NUCLEOTIDE SEQUENCE [LARGE SCALE GENOMIC DNA]</scope>
    <source>
        <strain evidence="1">UCR3666</strain>
    </source>
</reference>